<dbReference type="Pfam" id="PF00460">
    <property type="entry name" value="Flg_bb_rod"/>
    <property type="match status" value="1"/>
</dbReference>
<dbReference type="PANTHER" id="PTHR30435:SF1">
    <property type="entry name" value="FLAGELLAR HOOK PROTEIN FLGE"/>
    <property type="match status" value="1"/>
</dbReference>
<dbReference type="SUPFAM" id="SSF117143">
    <property type="entry name" value="Flagellar hook protein flgE"/>
    <property type="match status" value="1"/>
</dbReference>
<dbReference type="KEGG" id="pphr:APZ00_14950"/>
<dbReference type="Pfam" id="PF06429">
    <property type="entry name" value="Flg_bbr_C"/>
    <property type="match status" value="1"/>
</dbReference>
<keyword evidence="3 4" id="KW-0975">Bacterial flagellum</keyword>
<keyword evidence="8" id="KW-0282">Flagellum</keyword>
<dbReference type="GO" id="GO:0071978">
    <property type="term" value="P:bacterial-type flagellum-dependent swarming motility"/>
    <property type="evidence" value="ECO:0007669"/>
    <property type="project" value="TreeGrafter"/>
</dbReference>
<evidence type="ECO:0000256" key="2">
    <source>
        <dbReference type="ARBA" id="ARBA00009677"/>
    </source>
</evidence>
<dbReference type="STRING" id="121719.APZ00_14950"/>
<dbReference type="eggNOG" id="COG1749">
    <property type="taxonomic scope" value="Bacteria"/>
</dbReference>
<evidence type="ECO:0000256" key="1">
    <source>
        <dbReference type="ARBA" id="ARBA00004117"/>
    </source>
</evidence>
<organism evidence="8 9">
    <name type="scientific">Pannonibacter phragmitetus</name>
    <dbReference type="NCBI Taxonomy" id="121719"/>
    <lineage>
        <taxon>Bacteria</taxon>
        <taxon>Pseudomonadati</taxon>
        <taxon>Pseudomonadota</taxon>
        <taxon>Alphaproteobacteria</taxon>
        <taxon>Hyphomicrobiales</taxon>
        <taxon>Stappiaceae</taxon>
        <taxon>Pannonibacter</taxon>
    </lineage>
</organism>
<dbReference type="GO" id="GO:0009425">
    <property type="term" value="C:bacterial-type flagellum basal body"/>
    <property type="evidence" value="ECO:0007669"/>
    <property type="project" value="UniProtKB-SubCell"/>
</dbReference>
<dbReference type="InterPro" id="IPR010930">
    <property type="entry name" value="Flg_bb/hook_C_dom"/>
</dbReference>
<evidence type="ECO:0000313" key="8">
    <source>
        <dbReference type="EMBL" id="ALV28200.1"/>
    </source>
</evidence>
<feature type="domain" description="Flagellar basal body rod protein N-terminal" evidence="5">
    <location>
        <begin position="7"/>
        <end position="37"/>
    </location>
</feature>
<dbReference type="PANTHER" id="PTHR30435">
    <property type="entry name" value="FLAGELLAR PROTEIN"/>
    <property type="match status" value="1"/>
</dbReference>
<dbReference type="InterPro" id="IPR037925">
    <property type="entry name" value="FlgE/F/G-like"/>
</dbReference>
<dbReference type="EMBL" id="CP013068">
    <property type="protein sequence ID" value="ALV28200.1"/>
    <property type="molecule type" value="Genomic_DNA"/>
</dbReference>
<evidence type="ECO:0000256" key="4">
    <source>
        <dbReference type="RuleBase" id="RU362116"/>
    </source>
</evidence>
<evidence type="ECO:0000259" key="6">
    <source>
        <dbReference type="Pfam" id="PF06429"/>
    </source>
</evidence>
<keyword evidence="9" id="KW-1185">Reference proteome</keyword>
<comment type="subcellular location">
    <subcellularLocation>
        <location evidence="1 4">Bacterial flagellum basal body</location>
    </subcellularLocation>
</comment>
<dbReference type="GO" id="GO:0009424">
    <property type="term" value="C:bacterial-type flagellum hook"/>
    <property type="evidence" value="ECO:0007669"/>
    <property type="project" value="TreeGrafter"/>
</dbReference>
<name>A0A0L0J0S0_9HYPH</name>
<evidence type="ECO:0000313" key="9">
    <source>
        <dbReference type="Proteomes" id="UP000064921"/>
    </source>
</evidence>
<dbReference type="Gene3D" id="2.60.98.20">
    <property type="entry name" value="Flagellar hook protein FlgE"/>
    <property type="match status" value="1"/>
</dbReference>
<dbReference type="InterPro" id="IPR020013">
    <property type="entry name" value="Flagellar_FlgE/F/G"/>
</dbReference>
<dbReference type="NCBIfam" id="TIGR03506">
    <property type="entry name" value="FlgEFG_subfam"/>
    <property type="match status" value="1"/>
</dbReference>
<dbReference type="Pfam" id="PF22692">
    <property type="entry name" value="LlgE_F_G_D1"/>
    <property type="match status" value="1"/>
</dbReference>
<keyword evidence="8" id="KW-0966">Cell projection</keyword>
<protein>
    <recommendedName>
        <fullName evidence="4">Flagellar hook protein FlgE</fullName>
    </recommendedName>
</protein>
<dbReference type="InterPro" id="IPR037058">
    <property type="entry name" value="Falgellar_hook_FlgE_sf"/>
</dbReference>
<dbReference type="AlphaFoldDB" id="A0A0L0J0S0"/>
<evidence type="ECO:0000259" key="5">
    <source>
        <dbReference type="Pfam" id="PF00460"/>
    </source>
</evidence>
<gene>
    <name evidence="8" type="ORF">APZ00_14950</name>
</gene>
<dbReference type="InterPro" id="IPR053967">
    <property type="entry name" value="LlgE_F_G-like_D1"/>
</dbReference>
<reference evidence="8 9" key="1">
    <citation type="submission" date="2015-10" db="EMBL/GenBank/DDBJ databases">
        <title>The world's first case of liver abscess caused by Pannonibacter phragmitetus.</title>
        <authorList>
            <person name="Ming D."/>
            <person name="Wang M."/>
            <person name="Zhou Y."/>
            <person name="Jiang T."/>
            <person name="Hu S."/>
        </authorList>
    </citation>
    <scope>NUCLEOTIDE SEQUENCE [LARGE SCALE GENOMIC DNA]</scope>
    <source>
        <strain evidence="8 9">31801</strain>
    </source>
</reference>
<dbReference type="InterPro" id="IPR001444">
    <property type="entry name" value="Flag_bb_rod_N"/>
</dbReference>
<comment type="similarity">
    <text evidence="2 4">Belongs to the flagella basal body rod proteins family.</text>
</comment>
<dbReference type="Proteomes" id="UP000064921">
    <property type="component" value="Chromosome"/>
</dbReference>
<proteinExistence type="inferred from homology"/>
<evidence type="ECO:0000256" key="3">
    <source>
        <dbReference type="ARBA" id="ARBA00023143"/>
    </source>
</evidence>
<dbReference type="PATRIC" id="fig|121719.5.peg.3946"/>
<dbReference type="RefSeq" id="WP_050472579.1">
    <property type="nucleotide sequence ID" value="NZ_CM011124.1"/>
</dbReference>
<accession>A0A0L0J0S0</accession>
<comment type="function">
    <text evidence="4">A flexible structure which links the flagellar filament to the drive apparatus in the basal body.</text>
</comment>
<sequence>MGIYGAINAAISGLAAQSRALENISGNVANSQTVGFKRLDTTFSEMVAGGGGGTQAKQQSGTTAATSRATNTVAGPIVQAQVDTYMAINGPGYFVVTQASDVVDGKTTFADTQYYTRAGDFERDQSGYLVNSSGYYLKGFPLDPLTGNAIGDAPSVIQIDDKPMPSKATTEMTYQANLPTFPKTNRAVAAGNTPGSQYLQTGGSTSITTTSDITVADQQAFVDSSISGGSKTVYDANGAPVSVSLRWAQTSANTWNLYYNTGETAPATATAWSLVGEVDFTASGVMNTLTPSAPNTASATSFTIDNLTVGGVNAGNVELSFDNGSLTQFNDDAGIVSSLDIQQNGYPAGQVVSLSIDEAGRITASYSNNQQRAVYEIPIATFQAEQNLRRVDGAAFAATPTSGEPKFGEGGAVLANNLESSNSDIATEFSKLIITQQAYSANSKVITSSDKMLTDALNMIR</sequence>
<dbReference type="GO" id="GO:0005829">
    <property type="term" value="C:cytosol"/>
    <property type="evidence" value="ECO:0007669"/>
    <property type="project" value="TreeGrafter"/>
</dbReference>
<evidence type="ECO:0000259" key="7">
    <source>
        <dbReference type="Pfam" id="PF22692"/>
    </source>
</evidence>
<keyword evidence="8" id="KW-0969">Cilium</keyword>
<feature type="domain" description="Flagellar hook protein FlgE/F/G-like D1" evidence="7">
    <location>
        <begin position="87"/>
        <end position="161"/>
    </location>
</feature>
<feature type="domain" description="Flagellar basal-body/hook protein C-terminal" evidence="6">
    <location>
        <begin position="417"/>
        <end position="459"/>
    </location>
</feature>